<evidence type="ECO:0000256" key="2">
    <source>
        <dbReference type="ARBA" id="ARBA00012980"/>
    </source>
</evidence>
<dbReference type="NCBIfam" id="TIGR00041">
    <property type="entry name" value="DTMP_kinase"/>
    <property type="match status" value="1"/>
</dbReference>
<comment type="similarity">
    <text evidence="1 11">Belongs to the thymidylate kinase family.</text>
</comment>
<dbReference type="InterPro" id="IPR027417">
    <property type="entry name" value="P-loop_NTPase"/>
</dbReference>
<keyword evidence="4 11" id="KW-0808">Transferase</keyword>
<dbReference type="EMBL" id="JBHLXJ010000002">
    <property type="protein sequence ID" value="MFC0348589.1"/>
    <property type="molecule type" value="Genomic_DNA"/>
</dbReference>
<protein>
    <recommendedName>
        <fullName evidence="3 11">Thymidylate kinase</fullName>
        <ecNumber evidence="2 11">2.7.4.9</ecNumber>
    </recommendedName>
    <alternativeName>
        <fullName evidence="9 11">dTMP kinase</fullName>
    </alternativeName>
</protein>
<dbReference type="EC" id="2.7.4.9" evidence="2 11"/>
<gene>
    <name evidence="11 13" type="primary">tmk</name>
    <name evidence="13" type="ORF">ACFFJH_02120</name>
</gene>
<evidence type="ECO:0000256" key="3">
    <source>
        <dbReference type="ARBA" id="ARBA00017144"/>
    </source>
</evidence>
<dbReference type="RefSeq" id="WP_390209887.1">
    <property type="nucleotide sequence ID" value="NZ_JBHLXJ010000002.1"/>
</dbReference>
<keyword evidence="8 11" id="KW-0067">ATP-binding</keyword>
<feature type="domain" description="Thymidylate kinase-like" evidence="12">
    <location>
        <begin position="19"/>
        <end position="205"/>
    </location>
</feature>
<sequence>MGDQLGNKLDNQAGLFITFEGIDGAGKSTHISFVADALRRRGVNVVTTREPGGTALGETLRGLLLNEKMHLETEALLMFAARREHIAQVIQPALDAGTWVISDRFTDASFAYQGGGRKLDLSKLNVLEQWVHPHLQPDLTLLFDVPIDVARTRLDATRILDKFEQEQSDFFTNTRNEYLRRAAEFPQRFRVIDSTRSIAAIQQEISEIIDALCKQAARSDLNDSH</sequence>
<comment type="catalytic activity">
    <reaction evidence="10 11">
        <text>dTMP + ATP = dTDP + ADP</text>
        <dbReference type="Rhea" id="RHEA:13517"/>
        <dbReference type="ChEBI" id="CHEBI:30616"/>
        <dbReference type="ChEBI" id="CHEBI:58369"/>
        <dbReference type="ChEBI" id="CHEBI:63528"/>
        <dbReference type="ChEBI" id="CHEBI:456216"/>
        <dbReference type="EC" id="2.7.4.9"/>
    </reaction>
</comment>
<comment type="caution">
    <text evidence="13">The sequence shown here is derived from an EMBL/GenBank/DDBJ whole genome shotgun (WGS) entry which is preliminary data.</text>
</comment>
<dbReference type="Pfam" id="PF02223">
    <property type="entry name" value="Thymidylate_kin"/>
    <property type="match status" value="1"/>
</dbReference>
<evidence type="ECO:0000256" key="7">
    <source>
        <dbReference type="ARBA" id="ARBA00022777"/>
    </source>
</evidence>
<evidence type="ECO:0000256" key="5">
    <source>
        <dbReference type="ARBA" id="ARBA00022727"/>
    </source>
</evidence>
<keyword evidence="7 11" id="KW-0418">Kinase</keyword>
<evidence type="ECO:0000259" key="12">
    <source>
        <dbReference type="Pfam" id="PF02223"/>
    </source>
</evidence>
<evidence type="ECO:0000313" key="14">
    <source>
        <dbReference type="Proteomes" id="UP001589844"/>
    </source>
</evidence>
<dbReference type="InterPro" id="IPR018094">
    <property type="entry name" value="Thymidylate_kinase"/>
</dbReference>
<evidence type="ECO:0000256" key="8">
    <source>
        <dbReference type="ARBA" id="ARBA00022840"/>
    </source>
</evidence>
<evidence type="ECO:0000256" key="1">
    <source>
        <dbReference type="ARBA" id="ARBA00009776"/>
    </source>
</evidence>
<dbReference type="PANTHER" id="PTHR10344">
    <property type="entry name" value="THYMIDYLATE KINASE"/>
    <property type="match status" value="1"/>
</dbReference>
<evidence type="ECO:0000256" key="4">
    <source>
        <dbReference type="ARBA" id="ARBA00022679"/>
    </source>
</evidence>
<dbReference type="CDD" id="cd01672">
    <property type="entry name" value="TMPK"/>
    <property type="match status" value="1"/>
</dbReference>
<proteinExistence type="inferred from homology"/>
<name>A0ABV6I9T5_9BURK</name>
<evidence type="ECO:0000256" key="9">
    <source>
        <dbReference type="ARBA" id="ARBA00029962"/>
    </source>
</evidence>
<reference evidence="13 14" key="1">
    <citation type="submission" date="2024-09" db="EMBL/GenBank/DDBJ databases">
        <authorList>
            <person name="Sun Q."/>
            <person name="Mori K."/>
        </authorList>
    </citation>
    <scope>NUCLEOTIDE SEQUENCE [LARGE SCALE GENOMIC DNA]</scope>
    <source>
        <strain evidence="13 14">CCM 8677</strain>
    </source>
</reference>
<comment type="function">
    <text evidence="11">Phosphorylation of dTMP to form dTDP in both de novo and salvage pathways of dTTP synthesis.</text>
</comment>
<evidence type="ECO:0000256" key="11">
    <source>
        <dbReference type="HAMAP-Rule" id="MF_00165"/>
    </source>
</evidence>
<evidence type="ECO:0000256" key="6">
    <source>
        <dbReference type="ARBA" id="ARBA00022741"/>
    </source>
</evidence>
<organism evidence="13 14">
    <name type="scientific">Undibacterium danionis</name>
    <dbReference type="NCBI Taxonomy" id="1812100"/>
    <lineage>
        <taxon>Bacteria</taxon>
        <taxon>Pseudomonadati</taxon>
        <taxon>Pseudomonadota</taxon>
        <taxon>Betaproteobacteria</taxon>
        <taxon>Burkholderiales</taxon>
        <taxon>Oxalobacteraceae</taxon>
        <taxon>Undibacterium</taxon>
    </lineage>
</organism>
<dbReference type="PANTHER" id="PTHR10344:SF4">
    <property type="entry name" value="UMP-CMP KINASE 2, MITOCHONDRIAL"/>
    <property type="match status" value="1"/>
</dbReference>
<evidence type="ECO:0000313" key="13">
    <source>
        <dbReference type="EMBL" id="MFC0348589.1"/>
    </source>
</evidence>
<dbReference type="GO" id="GO:0004798">
    <property type="term" value="F:dTMP kinase activity"/>
    <property type="evidence" value="ECO:0007669"/>
    <property type="project" value="UniProtKB-EC"/>
</dbReference>
<feature type="binding site" evidence="11">
    <location>
        <begin position="21"/>
        <end position="28"/>
    </location>
    <ligand>
        <name>ATP</name>
        <dbReference type="ChEBI" id="CHEBI:30616"/>
    </ligand>
</feature>
<dbReference type="Proteomes" id="UP001589844">
    <property type="component" value="Unassembled WGS sequence"/>
</dbReference>
<keyword evidence="6 11" id="KW-0547">Nucleotide-binding</keyword>
<dbReference type="Gene3D" id="3.40.50.300">
    <property type="entry name" value="P-loop containing nucleotide triphosphate hydrolases"/>
    <property type="match status" value="1"/>
</dbReference>
<dbReference type="InterPro" id="IPR039430">
    <property type="entry name" value="Thymidylate_kin-like_dom"/>
</dbReference>
<keyword evidence="5 11" id="KW-0545">Nucleotide biosynthesis</keyword>
<evidence type="ECO:0000256" key="10">
    <source>
        <dbReference type="ARBA" id="ARBA00048743"/>
    </source>
</evidence>
<dbReference type="SUPFAM" id="SSF52540">
    <property type="entry name" value="P-loop containing nucleoside triphosphate hydrolases"/>
    <property type="match status" value="1"/>
</dbReference>
<dbReference type="HAMAP" id="MF_00165">
    <property type="entry name" value="Thymidylate_kinase"/>
    <property type="match status" value="1"/>
</dbReference>
<keyword evidence="14" id="KW-1185">Reference proteome</keyword>
<accession>A0ABV6I9T5</accession>